<feature type="domain" description="HTH araC/xylS-type" evidence="4">
    <location>
        <begin position="10"/>
        <end position="109"/>
    </location>
</feature>
<dbReference type="Gene3D" id="3.20.80.10">
    <property type="entry name" value="Regulatory factor, effector binding domain"/>
    <property type="match status" value="1"/>
</dbReference>
<evidence type="ECO:0000313" key="5">
    <source>
        <dbReference type="EMBL" id="URL57168.1"/>
    </source>
</evidence>
<dbReference type="SMART" id="SM00342">
    <property type="entry name" value="HTH_ARAC"/>
    <property type="match status" value="1"/>
</dbReference>
<dbReference type="PANTHER" id="PTHR40055">
    <property type="entry name" value="TRANSCRIPTIONAL REGULATOR YGIV-RELATED"/>
    <property type="match status" value="1"/>
</dbReference>
<dbReference type="InterPro" id="IPR029442">
    <property type="entry name" value="GyrI-like"/>
</dbReference>
<evidence type="ECO:0000259" key="4">
    <source>
        <dbReference type="PROSITE" id="PS01124"/>
    </source>
</evidence>
<dbReference type="Pfam" id="PF06445">
    <property type="entry name" value="GyrI-like"/>
    <property type="match status" value="1"/>
</dbReference>
<gene>
    <name evidence="5" type="ORF">IM816_10930</name>
</gene>
<evidence type="ECO:0000256" key="3">
    <source>
        <dbReference type="ARBA" id="ARBA00023163"/>
    </source>
</evidence>
<dbReference type="Proteomes" id="UP001056681">
    <property type="component" value="Chromosome"/>
</dbReference>
<dbReference type="SUPFAM" id="SSF55136">
    <property type="entry name" value="Probable bacterial effector-binding domain"/>
    <property type="match status" value="1"/>
</dbReference>
<keyword evidence="3" id="KW-0804">Transcription</keyword>
<organism evidence="5 6">
    <name type="scientific">Luteibacter flocculans</name>
    <dbReference type="NCBI Taxonomy" id="2780091"/>
    <lineage>
        <taxon>Bacteria</taxon>
        <taxon>Pseudomonadati</taxon>
        <taxon>Pseudomonadota</taxon>
        <taxon>Gammaproteobacteria</taxon>
        <taxon>Lysobacterales</taxon>
        <taxon>Rhodanobacteraceae</taxon>
        <taxon>Luteibacter</taxon>
    </lineage>
</organism>
<dbReference type="PROSITE" id="PS01124">
    <property type="entry name" value="HTH_ARAC_FAMILY_2"/>
    <property type="match status" value="1"/>
</dbReference>
<accession>A0ABY4SWR6</accession>
<proteinExistence type="predicted"/>
<dbReference type="EMBL" id="CP063231">
    <property type="protein sequence ID" value="URL57168.1"/>
    <property type="molecule type" value="Genomic_DNA"/>
</dbReference>
<dbReference type="InterPro" id="IPR010499">
    <property type="entry name" value="AraC_E-bd"/>
</dbReference>
<keyword evidence="2" id="KW-0238">DNA-binding</keyword>
<dbReference type="SMART" id="SM00871">
    <property type="entry name" value="AraC_E_bind"/>
    <property type="match status" value="1"/>
</dbReference>
<dbReference type="InterPro" id="IPR020449">
    <property type="entry name" value="Tscrpt_reg_AraC-type_HTH"/>
</dbReference>
<sequence length="292" mass="33170">MTDPTSQRFRRVLDHIDRHLDGDLSLDALADVAFYSRHHFHRRFAALTGVSLHRYVQLTRFKRAAWQAAFRSDVSLLEIALDAGYDSAEAFSRAFRQRLGQSPSAFREAPDWRVWATAWHELDDVRRFHMPETQRMDDVRIVDFPATAVACLSHVGPPERVGESIRRFIAWRKAHGLSPAKSATWNVLYYDPDTTRPEDYRIDLCVSCIEPPGDGEGVDAALLEGGRCAVLRHTGSDALLGDAIRFLYGDWLSVSGEEPRDAPLFLQRIAFFPDVPEHEAITDIFLPLSPQR</sequence>
<dbReference type="InterPro" id="IPR018060">
    <property type="entry name" value="HTH_AraC"/>
</dbReference>
<dbReference type="InterPro" id="IPR011256">
    <property type="entry name" value="Reg_factor_effector_dom_sf"/>
</dbReference>
<keyword evidence="6" id="KW-1185">Reference proteome</keyword>
<protein>
    <submittedName>
        <fullName evidence="5">AraC family transcriptional regulator</fullName>
    </submittedName>
</protein>
<dbReference type="Gene3D" id="1.10.10.60">
    <property type="entry name" value="Homeodomain-like"/>
    <property type="match status" value="2"/>
</dbReference>
<dbReference type="Pfam" id="PF12833">
    <property type="entry name" value="HTH_18"/>
    <property type="match status" value="1"/>
</dbReference>
<dbReference type="InterPro" id="IPR050908">
    <property type="entry name" value="SmbC-like"/>
</dbReference>
<dbReference type="PRINTS" id="PR00032">
    <property type="entry name" value="HTHARAC"/>
</dbReference>
<dbReference type="RefSeq" id="WP_250338108.1">
    <property type="nucleotide sequence ID" value="NZ_CP063231.1"/>
</dbReference>
<reference evidence="5" key="1">
    <citation type="submission" date="2020-10" db="EMBL/GenBank/DDBJ databases">
        <title>Whole-genome sequence of Luteibacter sp. EIF3.</title>
        <authorList>
            <person name="Friedrich I."/>
            <person name="Hertel R."/>
            <person name="Daniel R."/>
        </authorList>
    </citation>
    <scope>NUCLEOTIDE SEQUENCE</scope>
    <source>
        <strain evidence="5">EIF3</strain>
    </source>
</reference>
<name>A0ABY4SWR6_9GAMM</name>
<keyword evidence="1" id="KW-0805">Transcription regulation</keyword>
<dbReference type="SUPFAM" id="SSF46689">
    <property type="entry name" value="Homeodomain-like"/>
    <property type="match status" value="2"/>
</dbReference>
<dbReference type="PANTHER" id="PTHR40055:SF1">
    <property type="entry name" value="TRANSCRIPTIONAL REGULATOR YGIV-RELATED"/>
    <property type="match status" value="1"/>
</dbReference>
<evidence type="ECO:0000256" key="2">
    <source>
        <dbReference type="ARBA" id="ARBA00023125"/>
    </source>
</evidence>
<evidence type="ECO:0000313" key="6">
    <source>
        <dbReference type="Proteomes" id="UP001056681"/>
    </source>
</evidence>
<evidence type="ECO:0000256" key="1">
    <source>
        <dbReference type="ARBA" id="ARBA00023015"/>
    </source>
</evidence>
<dbReference type="InterPro" id="IPR009057">
    <property type="entry name" value="Homeodomain-like_sf"/>
</dbReference>